<evidence type="ECO:0000313" key="2">
    <source>
        <dbReference type="EMBL" id="MBY9074215.1"/>
    </source>
</evidence>
<feature type="region of interest" description="Disordered" evidence="1">
    <location>
        <begin position="1"/>
        <end position="62"/>
    </location>
</feature>
<feature type="compositionally biased region" description="Low complexity" evidence="1">
    <location>
        <begin position="177"/>
        <end position="190"/>
    </location>
</feature>
<name>A0ABS7RK59_9ACTN</name>
<gene>
    <name evidence="2" type="ORF">K1X13_05200</name>
</gene>
<protein>
    <submittedName>
        <fullName evidence="2">Uncharacterized protein</fullName>
    </submittedName>
</protein>
<feature type="compositionally biased region" description="Low complexity" evidence="1">
    <location>
        <begin position="30"/>
        <end position="51"/>
    </location>
</feature>
<dbReference type="EMBL" id="JAIEZQ010000001">
    <property type="protein sequence ID" value="MBY9074215.1"/>
    <property type="molecule type" value="Genomic_DNA"/>
</dbReference>
<comment type="caution">
    <text evidence="2">The sequence shown here is derived from an EMBL/GenBank/DDBJ whole genome shotgun (WGS) entry which is preliminary data.</text>
</comment>
<keyword evidence="3" id="KW-1185">Reference proteome</keyword>
<dbReference type="RefSeq" id="WP_221023917.1">
    <property type="nucleotide sequence ID" value="NZ_JAIEZQ010000001.1"/>
</dbReference>
<dbReference type="Proteomes" id="UP000754710">
    <property type="component" value="Unassembled WGS sequence"/>
</dbReference>
<proteinExistence type="predicted"/>
<accession>A0ABS7RK59</accession>
<evidence type="ECO:0000313" key="3">
    <source>
        <dbReference type="Proteomes" id="UP000754710"/>
    </source>
</evidence>
<feature type="region of interest" description="Disordered" evidence="1">
    <location>
        <begin position="173"/>
        <end position="199"/>
    </location>
</feature>
<evidence type="ECO:0000256" key="1">
    <source>
        <dbReference type="SAM" id="MobiDB-lite"/>
    </source>
</evidence>
<reference evidence="2 3" key="1">
    <citation type="submission" date="2021-08" db="EMBL/GenBank/DDBJ databases">
        <title>Nocardioides bacterium WL0053 sp. nov., isolated from the sediment.</title>
        <authorList>
            <person name="Wang L."/>
            <person name="Zhang D."/>
            <person name="Zhang A."/>
        </authorList>
    </citation>
    <scope>NUCLEOTIDE SEQUENCE [LARGE SCALE GENOMIC DNA]</scope>
    <source>
        <strain evidence="2 3">WL0053</strain>
    </source>
</reference>
<sequence>MTHGLATKSRTDHVRRQVRGPHLAPESLGAAAPSTTPSQAAAPHSDNGVVRMRTRRPRRDGATRVGAVVPLDSDKRASLAKPLAALGWEKTTKLVAEVDGHRVVVRAGERTAERPWLVAVRVSAGRLGLPPTLTGALAVDGGDQVLAVALPASGELRLVAAADALQELTGELQPDEAAGGASSAAPSVPSTRVRPAFGM</sequence>
<organism evidence="2 3">
    <name type="scientific">Nocardioides jiangsuensis</name>
    <dbReference type="NCBI Taxonomy" id="2866161"/>
    <lineage>
        <taxon>Bacteria</taxon>
        <taxon>Bacillati</taxon>
        <taxon>Actinomycetota</taxon>
        <taxon>Actinomycetes</taxon>
        <taxon>Propionibacteriales</taxon>
        <taxon>Nocardioidaceae</taxon>
        <taxon>Nocardioides</taxon>
    </lineage>
</organism>